<name>X1TTM9_9ZZZZ</name>
<accession>X1TTM9</accession>
<dbReference type="AlphaFoldDB" id="X1TTM9"/>
<evidence type="ECO:0000313" key="1">
    <source>
        <dbReference type="EMBL" id="GAI90915.1"/>
    </source>
</evidence>
<gene>
    <name evidence="1" type="ORF">S12H4_28612</name>
</gene>
<comment type="caution">
    <text evidence="1">The sequence shown here is derived from an EMBL/GenBank/DDBJ whole genome shotgun (WGS) entry which is preliminary data.</text>
</comment>
<protein>
    <submittedName>
        <fullName evidence="1">Uncharacterized protein</fullName>
    </submittedName>
</protein>
<feature type="non-terminal residue" evidence="1">
    <location>
        <position position="1"/>
    </location>
</feature>
<sequence length="78" mass="9097">PMFQFVEDGPQLFDIVAFLKQKGFVVYDIVGHNYRPLDDALAEVDIVFVKEKGMFRSSPLFASPEQRKRQFAQPDERF</sequence>
<organism evidence="1">
    <name type="scientific">marine sediment metagenome</name>
    <dbReference type="NCBI Taxonomy" id="412755"/>
    <lineage>
        <taxon>unclassified sequences</taxon>
        <taxon>metagenomes</taxon>
        <taxon>ecological metagenomes</taxon>
    </lineage>
</organism>
<dbReference type="EMBL" id="BARW01016427">
    <property type="protein sequence ID" value="GAI90915.1"/>
    <property type="molecule type" value="Genomic_DNA"/>
</dbReference>
<proteinExistence type="predicted"/>
<reference evidence="1" key="1">
    <citation type="journal article" date="2014" name="Front. Microbiol.">
        <title>High frequency of phylogenetically diverse reductive dehalogenase-homologous genes in deep subseafloor sedimentary metagenomes.</title>
        <authorList>
            <person name="Kawai M."/>
            <person name="Futagami T."/>
            <person name="Toyoda A."/>
            <person name="Takaki Y."/>
            <person name="Nishi S."/>
            <person name="Hori S."/>
            <person name="Arai W."/>
            <person name="Tsubouchi T."/>
            <person name="Morono Y."/>
            <person name="Uchiyama I."/>
            <person name="Ito T."/>
            <person name="Fujiyama A."/>
            <person name="Inagaki F."/>
            <person name="Takami H."/>
        </authorList>
    </citation>
    <scope>NUCLEOTIDE SEQUENCE</scope>
    <source>
        <strain evidence="1">Expedition CK06-06</strain>
    </source>
</reference>